<keyword evidence="1 3" id="KW-0479">Metal-binding</keyword>
<evidence type="ECO:0000259" key="5">
    <source>
        <dbReference type="PROSITE" id="PS51471"/>
    </source>
</evidence>
<comment type="caution">
    <text evidence="6">The sequence shown here is derived from an EMBL/GenBank/DDBJ whole genome shotgun (WGS) entry which is preliminary data.</text>
</comment>
<evidence type="ECO:0000313" key="6">
    <source>
        <dbReference type="EMBL" id="KAK3039331.1"/>
    </source>
</evidence>
<accession>A0AA89BPM7</accession>
<sequence length="229" mass="25836">MEEKLKCSPISTLNPAGYGRMDSYIGNNERLRIDAPGSSCNVFPCSSTGYRKTMEEIFKEFEKVSELVESVINDFLGLPTDKGYHDRLALPPATDITSNGRDEHLDSNCITFVLQDDVVGLEVKKDKQWIPIPPVKGSLVVNIGVILQVLSNKRFEAARHRVVKHRGRSRNSIVFFNGLGTNKWVEPLPELTREIGEAPKYRSRIRVQRVYRSKGQSSSSQPTQSRRSD</sequence>
<feature type="compositionally biased region" description="Low complexity" evidence="4">
    <location>
        <begin position="213"/>
        <end position="229"/>
    </location>
</feature>
<protein>
    <recommendedName>
        <fullName evidence="5">Fe2OG dioxygenase domain-containing protein</fullName>
    </recommendedName>
</protein>
<dbReference type="SUPFAM" id="SSF51197">
    <property type="entry name" value="Clavaminate synthase-like"/>
    <property type="match status" value="1"/>
</dbReference>
<dbReference type="GO" id="GO:0016491">
    <property type="term" value="F:oxidoreductase activity"/>
    <property type="evidence" value="ECO:0007669"/>
    <property type="project" value="UniProtKB-KW"/>
</dbReference>
<feature type="region of interest" description="Disordered" evidence="4">
    <location>
        <begin position="208"/>
        <end position="229"/>
    </location>
</feature>
<feature type="domain" description="Fe2OG dioxygenase" evidence="5">
    <location>
        <begin position="82"/>
        <end position="179"/>
    </location>
</feature>
<dbReference type="InterPro" id="IPR044861">
    <property type="entry name" value="IPNS-like_FE2OG_OXY"/>
</dbReference>
<name>A0AA89BPM7_9ASTE</name>
<evidence type="ECO:0000313" key="7">
    <source>
        <dbReference type="Proteomes" id="UP001188597"/>
    </source>
</evidence>
<evidence type="ECO:0000256" key="2">
    <source>
        <dbReference type="ARBA" id="ARBA00023004"/>
    </source>
</evidence>
<dbReference type="GO" id="GO:0046872">
    <property type="term" value="F:metal ion binding"/>
    <property type="evidence" value="ECO:0007669"/>
    <property type="project" value="UniProtKB-KW"/>
</dbReference>
<keyword evidence="2 3" id="KW-0408">Iron</keyword>
<dbReference type="PANTHER" id="PTHR47991">
    <property type="entry name" value="OXOGLUTARATE/IRON-DEPENDENT DIOXYGENASE"/>
    <property type="match status" value="1"/>
</dbReference>
<dbReference type="PROSITE" id="PS51471">
    <property type="entry name" value="FE2OG_OXY"/>
    <property type="match status" value="1"/>
</dbReference>
<keyword evidence="7" id="KW-1185">Reference proteome</keyword>
<reference evidence="6" key="1">
    <citation type="submission" date="2022-12" db="EMBL/GenBank/DDBJ databases">
        <title>Draft genome assemblies for two species of Escallonia (Escalloniales).</title>
        <authorList>
            <person name="Chanderbali A."/>
            <person name="Dervinis C."/>
            <person name="Anghel I."/>
            <person name="Soltis D."/>
            <person name="Soltis P."/>
            <person name="Zapata F."/>
        </authorList>
    </citation>
    <scope>NUCLEOTIDE SEQUENCE</scope>
    <source>
        <strain evidence="6">UCBG64.0493</strain>
        <tissue evidence="6">Leaf</tissue>
    </source>
</reference>
<dbReference type="InterPro" id="IPR005123">
    <property type="entry name" value="Oxoglu/Fe-dep_dioxygenase_dom"/>
</dbReference>
<dbReference type="Proteomes" id="UP001188597">
    <property type="component" value="Unassembled WGS sequence"/>
</dbReference>
<dbReference type="Gene3D" id="2.60.120.330">
    <property type="entry name" value="B-lactam Antibiotic, Isopenicillin N Synthase, Chain"/>
    <property type="match status" value="1"/>
</dbReference>
<evidence type="ECO:0000256" key="1">
    <source>
        <dbReference type="ARBA" id="ARBA00022723"/>
    </source>
</evidence>
<gene>
    <name evidence="6" type="ORF">RJ639_028731</name>
</gene>
<evidence type="ECO:0000256" key="3">
    <source>
        <dbReference type="RuleBase" id="RU003682"/>
    </source>
</evidence>
<keyword evidence="3" id="KW-0560">Oxidoreductase</keyword>
<dbReference type="InterPro" id="IPR050295">
    <property type="entry name" value="Plant_2OG-oxidoreductases"/>
</dbReference>
<dbReference type="EMBL" id="JAVXUP010000078">
    <property type="protein sequence ID" value="KAK3039331.1"/>
    <property type="molecule type" value="Genomic_DNA"/>
</dbReference>
<dbReference type="InterPro" id="IPR027443">
    <property type="entry name" value="IPNS-like_sf"/>
</dbReference>
<evidence type="ECO:0000256" key="4">
    <source>
        <dbReference type="SAM" id="MobiDB-lite"/>
    </source>
</evidence>
<organism evidence="6 7">
    <name type="scientific">Escallonia herrerae</name>
    <dbReference type="NCBI Taxonomy" id="1293975"/>
    <lineage>
        <taxon>Eukaryota</taxon>
        <taxon>Viridiplantae</taxon>
        <taxon>Streptophyta</taxon>
        <taxon>Embryophyta</taxon>
        <taxon>Tracheophyta</taxon>
        <taxon>Spermatophyta</taxon>
        <taxon>Magnoliopsida</taxon>
        <taxon>eudicotyledons</taxon>
        <taxon>Gunneridae</taxon>
        <taxon>Pentapetalae</taxon>
        <taxon>asterids</taxon>
        <taxon>campanulids</taxon>
        <taxon>Escalloniales</taxon>
        <taxon>Escalloniaceae</taxon>
        <taxon>Escallonia</taxon>
    </lineage>
</organism>
<dbReference type="AlphaFoldDB" id="A0AA89BPM7"/>
<dbReference type="Pfam" id="PF03171">
    <property type="entry name" value="2OG-FeII_Oxy"/>
    <property type="match status" value="1"/>
</dbReference>
<proteinExistence type="inferred from homology"/>
<comment type="similarity">
    <text evidence="3">Belongs to the iron/ascorbate-dependent oxidoreductase family.</text>
</comment>